<sequence length="462" mass="52151">MCLIYSPASFPLHFSTYLGCLRKTREGARSLSVTRLKANPSESLFWFPQFVAPLDPMTEVSDVCSSSACLIDVNRNGSHKDRDRTTCILSIDGGGIRGIIPTSILIFLEEQLQLLDGEHVRLADYFDLMAGTSTGGLIAGILSVPNEEGRPKFEANDVMKIYFEQGPIIFKKSFVPFLKQIRGPKYSATPLEGILQENLKELRMKDTLSEILIPTFDIKLMQPTYFSTREARNDESKNAYVRDVLRGTSAAPTYFPPHFFKTISENGTERNFHLVDGGVGINNPTHLAIFHSLYHHRKQPITNCNHNYLGEGCKDLLVLSLGTGKVTKSYDANISRNWGLISWVFNDFHAPIIEIVSECSNDVVDYNISSFFKASGNHFNYLRVQAYNIQSDIEALDNTVNTNMKKLREIGERLLDVPLSRMDIETGRPITLQGEMSNKDALIRFAKKLSQEYHRRRVHVNA</sequence>
<comment type="similarity">
    <text evidence="1 4">Belongs to the patatin family.</text>
</comment>
<dbReference type="GO" id="GO:0047372">
    <property type="term" value="F:monoacylglycerol lipase activity"/>
    <property type="evidence" value="ECO:0007669"/>
    <property type="project" value="TreeGrafter"/>
</dbReference>
<keyword evidence="2 3" id="KW-0443">Lipid metabolism</keyword>
<evidence type="ECO:0000313" key="8">
    <source>
        <dbReference type="Proteomes" id="UP000825935"/>
    </source>
</evidence>
<dbReference type="OrthoDB" id="1658288at2759"/>
<comment type="function">
    <text evidence="4">Lipolytic acyl hydrolase (LAH).</text>
</comment>
<feature type="active site" description="Nucleophile" evidence="3">
    <location>
        <position position="133"/>
    </location>
</feature>
<dbReference type="AlphaFoldDB" id="A0A8T2QIR6"/>
<feature type="short sequence motif" description="DGA/G" evidence="3">
    <location>
        <begin position="276"/>
        <end position="278"/>
    </location>
</feature>
<dbReference type="PANTHER" id="PTHR32176:SF92">
    <property type="entry name" value="XYLOSE ISOMERASE"/>
    <property type="match status" value="1"/>
</dbReference>
<organism evidence="7 8">
    <name type="scientific">Ceratopteris richardii</name>
    <name type="common">Triangle waterfern</name>
    <dbReference type="NCBI Taxonomy" id="49495"/>
    <lineage>
        <taxon>Eukaryota</taxon>
        <taxon>Viridiplantae</taxon>
        <taxon>Streptophyta</taxon>
        <taxon>Embryophyta</taxon>
        <taxon>Tracheophyta</taxon>
        <taxon>Polypodiopsida</taxon>
        <taxon>Polypodiidae</taxon>
        <taxon>Polypodiales</taxon>
        <taxon>Pteridineae</taxon>
        <taxon>Pteridaceae</taxon>
        <taxon>Parkerioideae</taxon>
        <taxon>Ceratopteris</taxon>
    </lineage>
</organism>
<dbReference type="PANTHER" id="PTHR32176">
    <property type="entry name" value="XYLOSE ISOMERASE"/>
    <property type="match status" value="1"/>
</dbReference>
<feature type="short sequence motif" description="GXGXXG" evidence="3">
    <location>
        <begin position="93"/>
        <end position="98"/>
    </location>
</feature>
<keyword evidence="8" id="KW-1185">Reference proteome</keyword>
<dbReference type="OMA" id="RRHANHY"/>
<dbReference type="Proteomes" id="UP000825935">
    <property type="component" value="Chromosome 34"/>
</dbReference>
<proteinExistence type="inferred from homology"/>
<feature type="domain" description="PNPLA" evidence="5">
    <location>
        <begin position="89"/>
        <end position="289"/>
    </location>
</feature>
<comment type="caution">
    <text evidence="7">The sequence shown here is derived from an EMBL/GenBank/DDBJ whole genome shotgun (WGS) entry which is preliminary data.</text>
</comment>
<dbReference type="Gene3D" id="3.40.1090.10">
    <property type="entry name" value="Cytosolic phospholipase A2 catalytic domain"/>
    <property type="match status" value="1"/>
</dbReference>
<dbReference type="GO" id="GO:0004620">
    <property type="term" value="F:phospholipase activity"/>
    <property type="evidence" value="ECO:0007669"/>
    <property type="project" value="TreeGrafter"/>
</dbReference>
<dbReference type="InterPro" id="IPR002641">
    <property type="entry name" value="PNPLA_dom"/>
</dbReference>
<dbReference type="SUPFAM" id="SSF52151">
    <property type="entry name" value="FabD/lysophospholipase-like"/>
    <property type="match status" value="1"/>
</dbReference>
<feature type="active site" description="Proton acceptor" evidence="3">
    <location>
        <position position="276"/>
    </location>
</feature>
<gene>
    <name evidence="6" type="ORF">KP509_34G034200</name>
    <name evidence="7" type="ORF">KP509_34G034600</name>
</gene>
<dbReference type="GO" id="GO:0016042">
    <property type="term" value="P:lipid catabolic process"/>
    <property type="evidence" value="ECO:0007669"/>
    <property type="project" value="UniProtKB-UniRule"/>
</dbReference>
<evidence type="ECO:0000256" key="2">
    <source>
        <dbReference type="ARBA" id="ARBA00023098"/>
    </source>
</evidence>
<evidence type="ECO:0000256" key="1">
    <source>
        <dbReference type="ARBA" id="ARBA00010240"/>
    </source>
</evidence>
<dbReference type="PROSITE" id="PS51635">
    <property type="entry name" value="PNPLA"/>
    <property type="match status" value="1"/>
</dbReference>
<feature type="short sequence motif" description="GXSXG" evidence="3">
    <location>
        <begin position="131"/>
        <end position="135"/>
    </location>
</feature>
<name>A0A8T2QIR6_CERRI</name>
<evidence type="ECO:0000256" key="4">
    <source>
        <dbReference type="RuleBase" id="RU361262"/>
    </source>
</evidence>
<evidence type="ECO:0000313" key="7">
    <source>
        <dbReference type="EMBL" id="KAH7283997.1"/>
    </source>
</evidence>
<comment type="domain">
    <text evidence="4">The nitrogen atoms of the two glycine residues in the GGXR motif define the oxyanion hole, and stabilize the oxyanion that forms during the nucleophilic attack by the catalytic serine during substrate cleavage.</text>
</comment>
<evidence type="ECO:0000313" key="6">
    <source>
        <dbReference type="EMBL" id="KAH7283991.1"/>
    </source>
</evidence>
<reference evidence="7" key="1">
    <citation type="submission" date="2021-08" db="EMBL/GenBank/DDBJ databases">
        <title>WGS assembly of Ceratopteris richardii.</title>
        <authorList>
            <person name="Marchant D.B."/>
            <person name="Chen G."/>
            <person name="Jenkins J."/>
            <person name="Shu S."/>
            <person name="Leebens-Mack J."/>
            <person name="Grimwood J."/>
            <person name="Schmutz J."/>
            <person name="Soltis P."/>
            <person name="Soltis D."/>
            <person name="Chen Z.-H."/>
        </authorList>
    </citation>
    <scope>NUCLEOTIDE SEQUENCE</scope>
    <source>
        <strain evidence="7">Whitten #5841</strain>
        <tissue evidence="7">Leaf</tissue>
    </source>
</reference>
<evidence type="ECO:0000256" key="3">
    <source>
        <dbReference type="PROSITE-ProRule" id="PRU01161"/>
    </source>
</evidence>
<dbReference type="EC" id="3.1.1.-" evidence="4"/>
<evidence type="ECO:0000259" key="5">
    <source>
        <dbReference type="PROSITE" id="PS51635"/>
    </source>
</evidence>
<dbReference type="InterPro" id="IPR016035">
    <property type="entry name" value="Acyl_Trfase/lysoPLipase"/>
</dbReference>
<keyword evidence="3 4" id="KW-0378">Hydrolase</keyword>
<keyword evidence="3 4" id="KW-0442">Lipid degradation</keyword>
<accession>A0A8T2QIR6</accession>
<dbReference type="EMBL" id="CM035439">
    <property type="protein sequence ID" value="KAH7283991.1"/>
    <property type="molecule type" value="Genomic_DNA"/>
</dbReference>
<protein>
    <recommendedName>
        <fullName evidence="4">Patatin</fullName>
        <ecNumber evidence="4">3.1.1.-</ecNumber>
    </recommendedName>
</protein>
<dbReference type="Pfam" id="PF01734">
    <property type="entry name" value="Patatin"/>
    <property type="match status" value="1"/>
</dbReference>
<dbReference type="EMBL" id="CM035439">
    <property type="protein sequence ID" value="KAH7283997.1"/>
    <property type="molecule type" value="Genomic_DNA"/>
</dbReference>